<evidence type="ECO:0000313" key="1">
    <source>
        <dbReference type="EMBL" id="KAI0027185.1"/>
    </source>
</evidence>
<proteinExistence type="predicted"/>
<gene>
    <name evidence="1" type="ORF">K488DRAFT_74746</name>
</gene>
<organism evidence="1 2">
    <name type="scientific">Vararia minispora EC-137</name>
    <dbReference type="NCBI Taxonomy" id="1314806"/>
    <lineage>
        <taxon>Eukaryota</taxon>
        <taxon>Fungi</taxon>
        <taxon>Dikarya</taxon>
        <taxon>Basidiomycota</taxon>
        <taxon>Agaricomycotina</taxon>
        <taxon>Agaricomycetes</taxon>
        <taxon>Russulales</taxon>
        <taxon>Lachnocladiaceae</taxon>
        <taxon>Vararia</taxon>
    </lineage>
</organism>
<protein>
    <submittedName>
        <fullName evidence="1">Uncharacterized protein</fullName>
    </submittedName>
</protein>
<dbReference type="EMBL" id="MU273973">
    <property type="protein sequence ID" value="KAI0027185.1"/>
    <property type="molecule type" value="Genomic_DNA"/>
</dbReference>
<reference evidence="1" key="2">
    <citation type="journal article" date="2022" name="New Phytol.">
        <title>Evolutionary transition to the ectomycorrhizal habit in the genomes of a hyperdiverse lineage of mushroom-forming fungi.</title>
        <authorList>
            <person name="Looney B."/>
            <person name="Miyauchi S."/>
            <person name="Morin E."/>
            <person name="Drula E."/>
            <person name="Courty P.E."/>
            <person name="Kohler A."/>
            <person name="Kuo A."/>
            <person name="LaButti K."/>
            <person name="Pangilinan J."/>
            <person name="Lipzen A."/>
            <person name="Riley R."/>
            <person name="Andreopoulos W."/>
            <person name="He G."/>
            <person name="Johnson J."/>
            <person name="Nolan M."/>
            <person name="Tritt A."/>
            <person name="Barry K.W."/>
            <person name="Grigoriev I.V."/>
            <person name="Nagy L.G."/>
            <person name="Hibbett D."/>
            <person name="Henrissat B."/>
            <person name="Matheny P.B."/>
            <person name="Labbe J."/>
            <person name="Martin F.M."/>
        </authorList>
    </citation>
    <scope>NUCLEOTIDE SEQUENCE</scope>
    <source>
        <strain evidence="1">EC-137</strain>
    </source>
</reference>
<keyword evidence="2" id="KW-1185">Reference proteome</keyword>
<name>A0ACB8Q621_9AGAM</name>
<evidence type="ECO:0000313" key="2">
    <source>
        <dbReference type="Proteomes" id="UP000814128"/>
    </source>
</evidence>
<comment type="caution">
    <text evidence="1">The sequence shown here is derived from an EMBL/GenBank/DDBJ whole genome shotgun (WGS) entry which is preliminary data.</text>
</comment>
<reference evidence="1" key="1">
    <citation type="submission" date="2021-02" db="EMBL/GenBank/DDBJ databases">
        <authorList>
            <consortium name="DOE Joint Genome Institute"/>
            <person name="Ahrendt S."/>
            <person name="Looney B.P."/>
            <person name="Miyauchi S."/>
            <person name="Morin E."/>
            <person name="Drula E."/>
            <person name="Courty P.E."/>
            <person name="Chicoki N."/>
            <person name="Fauchery L."/>
            <person name="Kohler A."/>
            <person name="Kuo A."/>
            <person name="Labutti K."/>
            <person name="Pangilinan J."/>
            <person name="Lipzen A."/>
            <person name="Riley R."/>
            <person name="Andreopoulos W."/>
            <person name="He G."/>
            <person name="Johnson J."/>
            <person name="Barry K.W."/>
            <person name="Grigoriev I.V."/>
            <person name="Nagy L."/>
            <person name="Hibbett D."/>
            <person name="Henrissat B."/>
            <person name="Matheny P.B."/>
            <person name="Labbe J."/>
            <person name="Martin F."/>
        </authorList>
    </citation>
    <scope>NUCLEOTIDE SEQUENCE</scope>
    <source>
        <strain evidence="1">EC-137</strain>
    </source>
</reference>
<sequence>MYNFNLRPAIIIRLSILSSHTAYDVLNDAQSHSSSASGPSPPPAPDASQVSSFRGINDDKHDGFSRLATFAGILGALYISAAIGEFVGTFAAFSQSLSLIRLFWLVHLSAVLFLVAAAFMRVILHFHLKSDLLNDCVQAATGTTVDFSWGLWGPRLTETLSQADAQAWCNNAYSHESWYEIVLLIVTIIILGLFSTTVYTYTHRTVPGFSRSGPPPAGQNPYYQPPFAASVPAYAPPAGPPPHMLRTSDSTDELPAYGFAGDGKDVKDVKDGKGGGDVEAGGAKGAVDDDPFADFEVRK</sequence>
<dbReference type="Proteomes" id="UP000814128">
    <property type="component" value="Unassembled WGS sequence"/>
</dbReference>
<accession>A0ACB8Q621</accession>